<sequence>MNDESDRRSLPLIAFITGDDPPQITPAPLSRTWMSEIRQGGPHRCLPMLIANQSGWVVRNPCGFTATWIGRDDRMDVLITPDRRVGAQFLPSSHFGHGILTWHLPMLFRTPPGYNLLVRGPANHPKDAASALEGVVETDWSSMGFSMNWKLTRRLMPVRFEVDEPICMIVPQRRAELEAFAPELTRIESDHELHRKHEVFLHSREEAWQAQLAAPSTAPVSWQGDYMRGRHPDGEAGTDDHQTRRHLRAFVRRDGRRP</sequence>
<evidence type="ECO:0000313" key="3">
    <source>
        <dbReference type="Proteomes" id="UP000217736"/>
    </source>
</evidence>
<dbReference type="InterPro" id="IPR045709">
    <property type="entry name" value="DUF6065"/>
</dbReference>
<proteinExistence type="predicted"/>
<dbReference type="RefSeq" id="WP_096436174.1">
    <property type="nucleotide sequence ID" value="NZ_AP018164.1"/>
</dbReference>
<name>A0A1Z4EBE9_9MYCO</name>
<accession>A0A1Z4EBE9</accession>
<dbReference type="KEGG" id="mshg:MSG_00108"/>
<evidence type="ECO:0000313" key="2">
    <source>
        <dbReference type="EMBL" id="BAX90275.1"/>
    </source>
</evidence>
<dbReference type="Pfam" id="PF19541">
    <property type="entry name" value="DUF6065"/>
    <property type="match status" value="1"/>
</dbReference>
<protein>
    <submittedName>
        <fullName evidence="2">Uncharacterized protein</fullName>
    </submittedName>
</protein>
<gene>
    <name evidence="2" type="ORF">MSG_00108</name>
</gene>
<dbReference type="OrthoDB" id="8910986at2"/>
<reference evidence="3" key="1">
    <citation type="submission" date="2017-06" db="EMBL/GenBank/DDBJ databases">
        <title>Complete Genome Sequence of Mycobacterium shigaense.</title>
        <authorList>
            <person name="Fukano H."/>
            <person name="Yoshida M."/>
            <person name="Kazumi Y."/>
            <person name="Ogura Y."/>
            <person name="Mitarai S."/>
            <person name="Hayashi T."/>
            <person name="Hoshino Y."/>
        </authorList>
    </citation>
    <scope>NUCLEOTIDE SEQUENCE [LARGE SCALE GENOMIC DNA]</scope>
    <source>
        <strain evidence="3">UN-152</strain>
    </source>
</reference>
<organism evidence="2 3">
    <name type="scientific">Mycobacterium shigaense</name>
    <dbReference type="NCBI Taxonomy" id="722731"/>
    <lineage>
        <taxon>Bacteria</taxon>
        <taxon>Bacillati</taxon>
        <taxon>Actinomycetota</taxon>
        <taxon>Actinomycetes</taxon>
        <taxon>Mycobacteriales</taxon>
        <taxon>Mycobacteriaceae</taxon>
        <taxon>Mycobacterium</taxon>
        <taxon>Mycobacterium simiae complex</taxon>
    </lineage>
</organism>
<evidence type="ECO:0000256" key="1">
    <source>
        <dbReference type="SAM" id="MobiDB-lite"/>
    </source>
</evidence>
<dbReference type="AlphaFoldDB" id="A0A1Z4EBE9"/>
<dbReference type="Proteomes" id="UP000217736">
    <property type="component" value="Chromosome"/>
</dbReference>
<dbReference type="EMBL" id="AP018164">
    <property type="protein sequence ID" value="BAX90275.1"/>
    <property type="molecule type" value="Genomic_DNA"/>
</dbReference>
<feature type="compositionally biased region" description="Basic and acidic residues" evidence="1">
    <location>
        <begin position="227"/>
        <end position="242"/>
    </location>
</feature>
<keyword evidence="3" id="KW-1185">Reference proteome</keyword>
<feature type="region of interest" description="Disordered" evidence="1">
    <location>
        <begin position="219"/>
        <end position="246"/>
    </location>
</feature>